<evidence type="ECO:0000259" key="8">
    <source>
        <dbReference type="Pfam" id="PF11967"/>
    </source>
</evidence>
<dbReference type="Pfam" id="PF11967">
    <property type="entry name" value="RecO_N"/>
    <property type="match status" value="1"/>
</dbReference>
<reference evidence="9" key="1">
    <citation type="submission" date="2020-10" db="EMBL/GenBank/DDBJ databases">
        <authorList>
            <person name="Gilroy R."/>
        </authorList>
    </citation>
    <scope>NUCLEOTIDE SEQUENCE</scope>
    <source>
        <strain evidence="9">CHK157-1446</strain>
    </source>
</reference>
<dbReference type="PANTHER" id="PTHR33991">
    <property type="entry name" value="DNA REPAIR PROTEIN RECO"/>
    <property type="match status" value="1"/>
</dbReference>
<dbReference type="GO" id="GO:0043590">
    <property type="term" value="C:bacterial nucleoid"/>
    <property type="evidence" value="ECO:0007669"/>
    <property type="project" value="TreeGrafter"/>
</dbReference>
<keyword evidence="4 7" id="KW-0233">DNA recombination</keyword>
<comment type="caution">
    <text evidence="9">The sequence shown here is derived from an EMBL/GenBank/DDBJ whole genome shotgun (WGS) entry which is preliminary data.</text>
</comment>
<gene>
    <name evidence="7 9" type="primary">recO</name>
    <name evidence="9" type="ORF">IAD01_05430</name>
</gene>
<organism evidence="9 10">
    <name type="scientific">Candidatus Faeciplasma gallinarum</name>
    <dbReference type="NCBI Taxonomy" id="2840799"/>
    <lineage>
        <taxon>Bacteria</taxon>
        <taxon>Bacillati</taxon>
        <taxon>Bacillota</taxon>
        <taxon>Clostridia</taxon>
        <taxon>Eubacteriales</taxon>
        <taxon>Oscillospiraceae</taxon>
        <taxon>Oscillospiraceae incertae sedis</taxon>
        <taxon>Candidatus Faeciplasma</taxon>
    </lineage>
</organism>
<evidence type="ECO:0000256" key="5">
    <source>
        <dbReference type="ARBA" id="ARBA00023204"/>
    </source>
</evidence>
<dbReference type="InterPro" id="IPR012340">
    <property type="entry name" value="NA-bd_OB-fold"/>
</dbReference>
<comment type="similarity">
    <text evidence="1 7">Belongs to the RecO family.</text>
</comment>
<evidence type="ECO:0000256" key="2">
    <source>
        <dbReference type="ARBA" id="ARBA00021310"/>
    </source>
</evidence>
<dbReference type="SUPFAM" id="SSF57863">
    <property type="entry name" value="ArfGap/RecO-like zinc finger"/>
    <property type="match status" value="1"/>
</dbReference>
<keyword evidence="3 7" id="KW-0227">DNA damage</keyword>
<feature type="domain" description="DNA replication/recombination mediator RecO N-terminal" evidence="8">
    <location>
        <begin position="3"/>
        <end position="77"/>
    </location>
</feature>
<proteinExistence type="inferred from homology"/>
<dbReference type="NCBIfam" id="TIGR00613">
    <property type="entry name" value="reco"/>
    <property type="match status" value="1"/>
</dbReference>
<dbReference type="EMBL" id="DVIR01000049">
    <property type="protein sequence ID" value="HIS24826.1"/>
    <property type="molecule type" value="Genomic_DNA"/>
</dbReference>
<evidence type="ECO:0000313" key="9">
    <source>
        <dbReference type="EMBL" id="HIS24826.1"/>
    </source>
</evidence>
<comment type="function">
    <text evidence="7">Involved in DNA repair and RecF pathway recombination.</text>
</comment>
<dbReference type="HAMAP" id="MF_00201">
    <property type="entry name" value="RecO"/>
    <property type="match status" value="1"/>
</dbReference>
<dbReference type="Gene3D" id="1.20.1440.120">
    <property type="entry name" value="Recombination protein O, C-terminal domain"/>
    <property type="match status" value="1"/>
</dbReference>
<dbReference type="GO" id="GO:0006310">
    <property type="term" value="P:DNA recombination"/>
    <property type="evidence" value="ECO:0007669"/>
    <property type="project" value="UniProtKB-UniRule"/>
</dbReference>
<dbReference type="InterPro" id="IPR037278">
    <property type="entry name" value="ARFGAP/RecO"/>
</dbReference>
<dbReference type="InterPro" id="IPR003717">
    <property type="entry name" value="RecO"/>
</dbReference>
<dbReference type="Pfam" id="PF02565">
    <property type="entry name" value="RecO_C"/>
    <property type="match status" value="1"/>
</dbReference>
<dbReference type="Gene3D" id="6.20.220.20">
    <property type="entry name" value="Recombination protein O, zinc-binding domain"/>
    <property type="match status" value="1"/>
</dbReference>
<dbReference type="InterPro" id="IPR042242">
    <property type="entry name" value="RecO_C"/>
</dbReference>
<dbReference type="GO" id="GO:0006302">
    <property type="term" value="P:double-strand break repair"/>
    <property type="evidence" value="ECO:0007669"/>
    <property type="project" value="TreeGrafter"/>
</dbReference>
<protein>
    <recommendedName>
        <fullName evidence="2 7">DNA repair protein RecO</fullName>
    </recommendedName>
    <alternativeName>
        <fullName evidence="6 7">Recombination protein O</fullName>
    </alternativeName>
</protein>
<dbReference type="Proteomes" id="UP000823982">
    <property type="component" value="Unassembled WGS sequence"/>
</dbReference>
<evidence type="ECO:0000313" key="10">
    <source>
        <dbReference type="Proteomes" id="UP000823982"/>
    </source>
</evidence>
<reference evidence="9" key="2">
    <citation type="journal article" date="2021" name="PeerJ">
        <title>Extensive microbial diversity within the chicken gut microbiome revealed by metagenomics and culture.</title>
        <authorList>
            <person name="Gilroy R."/>
            <person name="Ravi A."/>
            <person name="Getino M."/>
            <person name="Pursley I."/>
            <person name="Horton D.L."/>
            <person name="Alikhan N.F."/>
            <person name="Baker D."/>
            <person name="Gharbi K."/>
            <person name="Hall N."/>
            <person name="Watson M."/>
            <person name="Adriaenssens E.M."/>
            <person name="Foster-Nyarko E."/>
            <person name="Jarju S."/>
            <person name="Secka A."/>
            <person name="Antonio M."/>
            <person name="Oren A."/>
            <person name="Chaudhuri R.R."/>
            <person name="La Ragione R."/>
            <person name="Hildebrand F."/>
            <person name="Pallen M.J."/>
        </authorList>
    </citation>
    <scope>NUCLEOTIDE SEQUENCE</scope>
    <source>
        <strain evidence="9">CHK157-1446</strain>
    </source>
</reference>
<evidence type="ECO:0000256" key="6">
    <source>
        <dbReference type="ARBA" id="ARBA00033409"/>
    </source>
</evidence>
<evidence type="ECO:0000256" key="3">
    <source>
        <dbReference type="ARBA" id="ARBA00022763"/>
    </source>
</evidence>
<name>A0A9D1JHY8_9FIRM</name>
<dbReference type="PANTHER" id="PTHR33991:SF1">
    <property type="entry name" value="DNA REPAIR PROTEIN RECO"/>
    <property type="match status" value="1"/>
</dbReference>
<evidence type="ECO:0000256" key="7">
    <source>
        <dbReference type="HAMAP-Rule" id="MF_00201"/>
    </source>
</evidence>
<dbReference type="AlphaFoldDB" id="A0A9D1JHY8"/>
<evidence type="ECO:0000256" key="4">
    <source>
        <dbReference type="ARBA" id="ARBA00023172"/>
    </source>
</evidence>
<sequence>MLTVNGLVIRERASGENDKILSILSDTEGLVEVCAKGVKKANAKNASVSQCFCYAKYCVTEGRNYYILNSAEPIRMFYDIRLDIEKFALASYFCELLLYTCPKGEANYEVLRLILNTLHFLSKGTRTNEMLKSVFEMRLMSEIGLVPNLIGCCECYRYLAPYMQFDLASGKLYCEVCCPLTDLRNCEQINMPVLHALRLIALSDMAEIFKFKISKLYQPQLSRVTERYVLVQLGRNFKTLDFYKSLINKKD</sequence>
<dbReference type="Gene3D" id="2.40.50.140">
    <property type="entry name" value="Nucleic acid-binding proteins"/>
    <property type="match status" value="1"/>
</dbReference>
<evidence type="ECO:0000256" key="1">
    <source>
        <dbReference type="ARBA" id="ARBA00007452"/>
    </source>
</evidence>
<keyword evidence="5 7" id="KW-0234">DNA repair</keyword>
<accession>A0A9D1JHY8</accession>
<dbReference type="InterPro" id="IPR022572">
    <property type="entry name" value="DNA_rep/recomb_RecO_N"/>
</dbReference>
<dbReference type="SUPFAM" id="SSF50249">
    <property type="entry name" value="Nucleic acid-binding proteins"/>
    <property type="match status" value="1"/>
</dbReference>